<comment type="caution">
    <text evidence="1">The sequence shown here is derived from an EMBL/GenBank/DDBJ whole genome shotgun (WGS) entry which is preliminary data.</text>
</comment>
<dbReference type="AlphaFoldDB" id="A0A417YGT7"/>
<keyword evidence="2" id="KW-1185">Reference proteome</keyword>
<accession>A0A417YGT7</accession>
<organism evidence="1 2">
    <name type="scientific">Oceanobacillus profundus</name>
    <dbReference type="NCBI Taxonomy" id="372463"/>
    <lineage>
        <taxon>Bacteria</taxon>
        <taxon>Bacillati</taxon>
        <taxon>Bacillota</taxon>
        <taxon>Bacilli</taxon>
        <taxon>Bacillales</taxon>
        <taxon>Bacillaceae</taxon>
        <taxon>Oceanobacillus</taxon>
    </lineage>
</organism>
<proteinExistence type="predicted"/>
<name>A0A417YGT7_9BACI</name>
<sequence length="116" mass="14226">MHYGECKNCGYVLEMHYELFCPKCNTDVLEIKDNRVFDLFKVMYHMEANGYMSKDDFWKKYILSRYRVHNDMYIRMHIDWDHRENVELDEIEMYFKAMSEILGLENGDVVAMWISW</sequence>
<evidence type="ECO:0000313" key="2">
    <source>
        <dbReference type="Proteomes" id="UP000285456"/>
    </source>
</evidence>
<gene>
    <name evidence="1" type="ORF">D1B32_12005</name>
</gene>
<dbReference type="EMBL" id="QWEH01000007">
    <property type="protein sequence ID" value="RHW31956.1"/>
    <property type="molecule type" value="Genomic_DNA"/>
</dbReference>
<dbReference type="Proteomes" id="UP000285456">
    <property type="component" value="Unassembled WGS sequence"/>
</dbReference>
<reference evidence="1 2" key="1">
    <citation type="journal article" date="2007" name="Int. J. Syst. Evol. Microbiol.">
        <title>Oceanobacillus profundus sp. nov., isolated from a deep-sea sediment core.</title>
        <authorList>
            <person name="Kim Y.G."/>
            <person name="Choi D.H."/>
            <person name="Hyun S."/>
            <person name="Cho B.C."/>
        </authorList>
    </citation>
    <scope>NUCLEOTIDE SEQUENCE [LARGE SCALE GENOMIC DNA]</scope>
    <source>
        <strain evidence="1 2">DSM 18246</strain>
    </source>
</reference>
<protein>
    <submittedName>
        <fullName evidence="1">Uncharacterized protein</fullName>
    </submittedName>
</protein>
<evidence type="ECO:0000313" key="1">
    <source>
        <dbReference type="EMBL" id="RHW31956.1"/>
    </source>
</evidence>